<dbReference type="OrthoDB" id="3026777at2759"/>
<dbReference type="GO" id="GO:0022857">
    <property type="term" value="F:transmembrane transporter activity"/>
    <property type="evidence" value="ECO:0007669"/>
    <property type="project" value="InterPro"/>
</dbReference>
<feature type="transmembrane region" description="Helical" evidence="5">
    <location>
        <begin position="98"/>
        <end position="119"/>
    </location>
</feature>
<dbReference type="PANTHER" id="PTHR23507:SF1">
    <property type="entry name" value="FI18259P1-RELATED"/>
    <property type="match status" value="1"/>
</dbReference>
<feature type="transmembrane region" description="Helical" evidence="5">
    <location>
        <begin position="382"/>
        <end position="404"/>
    </location>
</feature>
<dbReference type="Proteomes" id="UP000594262">
    <property type="component" value="Unplaced"/>
</dbReference>
<name>A0A7M5VGP6_9CNID</name>
<dbReference type="GO" id="GO:0016020">
    <property type="term" value="C:membrane"/>
    <property type="evidence" value="ECO:0007669"/>
    <property type="project" value="UniProtKB-SubCell"/>
</dbReference>
<evidence type="ECO:0000313" key="6">
    <source>
        <dbReference type="EnsemblMetazoa" id="CLYHEMP012241.1"/>
    </source>
</evidence>
<dbReference type="EnsemblMetazoa" id="CLYHEMT012241.1">
    <property type="protein sequence ID" value="CLYHEMP012241.1"/>
    <property type="gene ID" value="CLYHEMG012241"/>
</dbReference>
<organism evidence="6 7">
    <name type="scientific">Clytia hemisphaerica</name>
    <dbReference type="NCBI Taxonomy" id="252671"/>
    <lineage>
        <taxon>Eukaryota</taxon>
        <taxon>Metazoa</taxon>
        <taxon>Cnidaria</taxon>
        <taxon>Hydrozoa</taxon>
        <taxon>Hydroidolina</taxon>
        <taxon>Leptothecata</taxon>
        <taxon>Obeliida</taxon>
        <taxon>Clytiidae</taxon>
        <taxon>Clytia</taxon>
    </lineage>
</organism>
<feature type="transmembrane region" description="Helical" evidence="5">
    <location>
        <begin position="254"/>
        <end position="280"/>
    </location>
</feature>
<dbReference type="SUPFAM" id="SSF103473">
    <property type="entry name" value="MFS general substrate transporter"/>
    <property type="match status" value="1"/>
</dbReference>
<evidence type="ECO:0000256" key="2">
    <source>
        <dbReference type="ARBA" id="ARBA00022692"/>
    </source>
</evidence>
<feature type="transmembrane region" description="Helical" evidence="5">
    <location>
        <begin position="323"/>
        <end position="343"/>
    </location>
</feature>
<keyword evidence="4 5" id="KW-0472">Membrane</keyword>
<evidence type="ECO:0000256" key="3">
    <source>
        <dbReference type="ARBA" id="ARBA00022989"/>
    </source>
</evidence>
<dbReference type="InterPro" id="IPR011701">
    <property type="entry name" value="MFS"/>
</dbReference>
<dbReference type="Pfam" id="PF07690">
    <property type="entry name" value="MFS_1"/>
    <property type="match status" value="1"/>
</dbReference>
<sequence>MRKTTIIEPILFGFMFCRYMLLDTEDQLIYMKTCLRAFNTSFCDAIYQNGTAFKAEQSELQNESAKWKVYLSIVRTIPPVIMTIIYSSWSDYVGRKNVIVLPVIGSSISAMSFILNSQYIQSPVYYILVGELFAAPFGNFVAMISATFCYAADITPISFRTQRTVILESMIYIAGAIGHFSGGQILYNFGFQYVYGLTLFIDILQIIYWMFIEESYESTVQQKKKSLLEMFTLETFTKVFKFLSKSRDGNRRSIIWTLFVCFSFSSLYFMTLNSATILYLLHTPFQFLPTQIGYFLGGTLLLKFLGSLFINLVFVHCLKMRDFYVMLISFTTYTGLFISMAAAKNDWQIYSAGAWSFGVGVAIAVIRGKLSKIAAFDEQGRLFSLISSVEVLVSLFSGVTITSIYKATVDIEPAFVFYLVGASSILPFCLTLYLIKLENEDRKREDCCPAAFEGTPLLKSQTFNKESNDDYSSTDNL</sequence>
<evidence type="ECO:0000256" key="5">
    <source>
        <dbReference type="SAM" id="Phobius"/>
    </source>
</evidence>
<feature type="transmembrane region" description="Helical" evidence="5">
    <location>
        <begin position="416"/>
        <end position="435"/>
    </location>
</feature>
<dbReference type="AlphaFoldDB" id="A0A7M5VGP6"/>
<evidence type="ECO:0008006" key="8">
    <source>
        <dbReference type="Google" id="ProtNLM"/>
    </source>
</evidence>
<dbReference type="Gene3D" id="1.20.1250.20">
    <property type="entry name" value="MFS general substrate transporter like domains"/>
    <property type="match status" value="1"/>
</dbReference>
<dbReference type="GeneID" id="136818038"/>
<evidence type="ECO:0000256" key="1">
    <source>
        <dbReference type="ARBA" id="ARBA00004141"/>
    </source>
</evidence>
<dbReference type="RefSeq" id="XP_066930502.1">
    <property type="nucleotide sequence ID" value="XM_067074401.1"/>
</dbReference>
<feature type="transmembrane region" description="Helical" evidence="5">
    <location>
        <begin position="164"/>
        <end position="187"/>
    </location>
</feature>
<accession>A0A7M5VGP6</accession>
<evidence type="ECO:0000313" key="7">
    <source>
        <dbReference type="Proteomes" id="UP000594262"/>
    </source>
</evidence>
<dbReference type="InterPro" id="IPR036259">
    <property type="entry name" value="MFS_trans_sf"/>
</dbReference>
<keyword evidence="7" id="KW-1185">Reference proteome</keyword>
<feature type="transmembrane region" description="Helical" evidence="5">
    <location>
        <begin position="193"/>
        <end position="212"/>
    </location>
</feature>
<dbReference type="PANTHER" id="PTHR23507">
    <property type="entry name" value="ZGC:174356"/>
    <property type="match status" value="1"/>
</dbReference>
<feature type="transmembrane region" description="Helical" evidence="5">
    <location>
        <begin position="349"/>
        <end position="370"/>
    </location>
</feature>
<feature type="transmembrane region" description="Helical" evidence="5">
    <location>
        <begin position="292"/>
        <end position="314"/>
    </location>
</feature>
<reference evidence="6" key="1">
    <citation type="submission" date="2021-01" db="UniProtKB">
        <authorList>
            <consortium name="EnsemblMetazoa"/>
        </authorList>
    </citation>
    <scope>IDENTIFICATION</scope>
</reference>
<proteinExistence type="predicted"/>
<evidence type="ECO:0000256" key="4">
    <source>
        <dbReference type="ARBA" id="ARBA00023136"/>
    </source>
</evidence>
<comment type="subcellular location">
    <subcellularLocation>
        <location evidence="1">Membrane</location>
        <topology evidence="1">Multi-pass membrane protein</topology>
    </subcellularLocation>
</comment>
<protein>
    <recommendedName>
        <fullName evidence="8">Proton-coupled folate transporter</fullName>
    </recommendedName>
</protein>
<keyword evidence="2 5" id="KW-0812">Transmembrane</keyword>
<keyword evidence="3 5" id="KW-1133">Transmembrane helix</keyword>
<feature type="transmembrane region" description="Helical" evidence="5">
    <location>
        <begin position="125"/>
        <end position="152"/>
    </location>
</feature>